<protein>
    <submittedName>
        <fullName evidence="1">Methyl-accepting chemotaxis protein</fullName>
    </submittedName>
</protein>
<accession>A0A1W1CWM5</accession>
<gene>
    <name evidence="1" type="ORF">MNB_SV-13-740</name>
</gene>
<dbReference type="AlphaFoldDB" id="A0A1W1CWM5"/>
<evidence type="ECO:0000313" key="1">
    <source>
        <dbReference type="EMBL" id="SFV70224.1"/>
    </source>
</evidence>
<organism evidence="1">
    <name type="scientific">hydrothermal vent metagenome</name>
    <dbReference type="NCBI Taxonomy" id="652676"/>
    <lineage>
        <taxon>unclassified sequences</taxon>
        <taxon>metagenomes</taxon>
        <taxon>ecological metagenomes</taxon>
    </lineage>
</organism>
<sequence length="303" mass="35368">MLIKKTTTLLLFLGLSSLYAKNDLMSGLTDIVNKVEDKKVEDKKVLNYAFKQRMRTQWMSRDALLISMDFNSSFYQKELLKNANLFNENFTNLINSKEDIKKAKKRNPNFAKKIEEVTQIWANFYDSVKKISKDSKDKNALKVIVENNMKLLDGIAYIFTNFIKSYQSTNKLEASMAHIKSMLYTQVGKPRMYINKLVKERLLIDQNINTKENKNSLNQSIKDMDRLMKALKDGDKELELHGTEDRKILEKLSISQKIWEEVKSLASKKQLSKKEWDKLIKENEEFIKAQTEVVKLTRASNDN</sequence>
<proteinExistence type="predicted"/>
<dbReference type="EMBL" id="FPHM01000148">
    <property type="protein sequence ID" value="SFV70224.1"/>
    <property type="molecule type" value="Genomic_DNA"/>
</dbReference>
<name>A0A1W1CWM5_9ZZZZ</name>
<reference evidence="1" key="1">
    <citation type="submission" date="2016-10" db="EMBL/GenBank/DDBJ databases">
        <authorList>
            <person name="de Groot N.N."/>
        </authorList>
    </citation>
    <scope>NUCLEOTIDE SEQUENCE</scope>
</reference>